<feature type="domain" description="Beta-lactamase-related" evidence="2">
    <location>
        <begin position="98"/>
        <end position="431"/>
    </location>
</feature>
<dbReference type="SUPFAM" id="SSF56601">
    <property type="entry name" value="beta-lactamase/transpeptidase-like"/>
    <property type="match status" value="1"/>
</dbReference>
<dbReference type="Proteomes" id="UP001610432">
    <property type="component" value="Unassembled WGS sequence"/>
</dbReference>
<name>A0ABR4L9G3_9EURO</name>
<evidence type="ECO:0000313" key="4">
    <source>
        <dbReference type="EMBL" id="KAL2861171.1"/>
    </source>
</evidence>
<accession>A0ABR4L9G3</accession>
<dbReference type="GeneID" id="98142248"/>
<organism evidence="4 5">
    <name type="scientific">Aspergillus lucknowensis</name>
    <dbReference type="NCBI Taxonomy" id="176173"/>
    <lineage>
        <taxon>Eukaryota</taxon>
        <taxon>Fungi</taxon>
        <taxon>Dikarya</taxon>
        <taxon>Ascomycota</taxon>
        <taxon>Pezizomycotina</taxon>
        <taxon>Eurotiomycetes</taxon>
        <taxon>Eurotiomycetidae</taxon>
        <taxon>Eurotiales</taxon>
        <taxon>Aspergillaceae</taxon>
        <taxon>Aspergillus</taxon>
        <taxon>Aspergillus subgen. Nidulantes</taxon>
    </lineage>
</organism>
<comment type="caution">
    <text evidence="4">The sequence shown here is derived from an EMBL/GenBank/DDBJ whole genome shotgun (WGS) entry which is preliminary data.</text>
</comment>
<feature type="signal peptide" evidence="1">
    <location>
        <begin position="1"/>
        <end position="19"/>
    </location>
</feature>
<evidence type="ECO:0000259" key="2">
    <source>
        <dbReference type="Pfam" id="PF00144"/>
    </source>
</evidence>
<dbReference type="InterPro" id="IPR051478">
    <property type="entry name" value="Beta-lactamase-like_AB/R"/>
</dbReference>
<dbReference type="PANTHER" id="PTHR22935">
    <property type="entry name" value="PENICILLIN-BINDING PROTEIN"/>
    <property type="match status" value="1"/>
</dbReference>
<evidence type="ECO:0000256" key="1">
    <source>
        <dbReference type="SAM" id="SignalP"/>
    </source>
</evidence>
<reference evidence="4 5" key="1">
    <citation type="submission" date="2024-07" db="EMBL/GenBank/DDBJ databases">
        <title>Section-level genome sequencing and comparative genomics of Aspergillus sections Usti and Cavernicolus.</title>
        <authorList>
            <consortium name="Lawrence Berkeley National Laboratory"/>
            <person name="Nybo J.L."/>
            <person name="Vesth T.C."/>
            <person name="Theobald S."/>
            <person name="Frisvad J.C."/>
            <person name="Larsen T.O."/>
            <person name="Kjaerboelling I."/>
            <person name="Rothschild-Mancinelli K."/>
            <person name="Lyhne E.K."/>
            <person name="Kogle M.E."/>
            <person name="Barry K."/>
            <person name="Clum A."/>
            <person name="Na H."/>
            <person name="Ledsgaard L."/>
            <person name="Lin J."/>
            <person name="Lipzen A."/>
            <person name="Kuo A."/>
            <person name="Riley R."/>
            <person name="Mondo S."/>
            <person name="Labutti K."/>
            <person name="Haridas S."/>
            <person name="Pangalinan J."/>
            <person name="Salamov A.A."/>
            <person name="Simmons B.A."/>
            <person name="Magnuson J.K."/>
            <person name="Chen J."/>
            <person name="Drula E."/>
            <person name="Henrissat B."/>
            <person name="Wiebenga A."/>
            <person name="Lubbers R.J."/>
            <person name="Gomes A.C."/>
            <person name="Macurrencykelacurrency M.R."/>
            <person name="Stajich J."/>
            <person name="Grigoriev I.V."/>
            <person name="Mortensen U.H."/>
            <person name="De Vries R.P."/>
            <person name="Baker S.E."/>
            <person name="Andersen M.R."/>
        </authorList>
    </citation>
    <scope>NUCLEOTIDE SEQUENCE [LARGE SCALE GENOMIC DNA]</scope>
    <source>
        <strain evidence="4 5">CBS 449.75</strain>
    </source>
</reference>
<keyword evidence="1" id="KW-0732">Signal</keyword>
<feature type="chain" id="PRO_5046421476" evidence="1">
    <location>
        <begin position="20"/>
        <end position="598"/>
    </location>
</feature>
<sequence length="598" mass="64713">MRPHSSFFLTSLCLPGALSNFLGPIYPAPRDLTSSDSLVAAGWKNLARKFETSLGSSSNSALSQLNDLTFSVGLFSTHDSSAERLQYHHTAPEIANSATGTRKVDGDSIYRIASVSKLFTVLAGLIELKGQDWERPLSELFPAFAQSLRERSGTVDPVYDTQWDAITPRALASQMGGIAQYGAPWNTDYLTLHALNTSDPLSDPATYALPPVNKSDPAIWPPCATLEGFLHGSCAPGDYTVGVSSNPPIFLPWASPAYSNNGLTILGLAISNLTGKSMEEVYQESIFDPLDMQSSYSNVPPDSELSRSVVAGVYDQGFALVNGISTPSGGLFSTLNDLAKFSTGVLNSTLLTPTETRRWMKPVTHMSDLHYSIGAPWEIYRYEHPDTGLVTDIYTKLGDSGNYGSMTLFLPDFDAGINVITASSKTTRSAQTLFLIQQVVDVILPALTNQAARELARNYAGTYVATANNLNSSMTFVAAQRGPPGLVISSWISNGTDLAPWLPYIINARSYGLRPTISPLGNEGQMVFRPATTPTEPVRPGNPSNLFTNFYQADQFAQLGQATYAGQYLSEFVFDVEADGSVSAVTPAAWRVRLEKRE</sequence>
<evidence type="ECO:0000313" key="5">
    <source>
        <dbReference type="Proteomes" id="UP001610432"/>
    </source>
</evidence>
<dbReference type="Pfam" id="PF00144">
    <property type="entry name" value="Beta-lactamase"/>
    <property type="match status" value="1"/>
</dbReference>
<dbReference type="EMBL" id="JBFXLQ010000073">
    <property type="protein sequence ID" value="KAL2861171.1"/>
    <property type="molecule type" value="Genomic_DNA"/>
</dbReference>
<dbReference type="InterPro" id="IPR012338">
    <property type="entry name" value="Beta-lactam/transpept-like"/>
</dbReference>
<dbReference type="PANTHER" id="PTHR22935:SF97">
    <property type="entry name" value="BETA-LACTAMASE-RELATED DOMAIN-CONTAINING PROTEIN"/>
    <property type="match status" value="1"/>
</dbReference>
<proteinExistence type="predicted"/>
<dbReference type="InterPro" id="IPR058664">
    <property type="entry name" value="ARB_00930-like_C"/>
</dbReference>
<dbReference type="InterPro" id="IPR001466">
    <property type="entry name" value="Beta-lactam-related"/>
</dbReference>
<gene>
    <name evidence="4" type="ORF">BJX67DRAFT_313021</name>
</gene>
<evidence type="ECO:0000259" key="3">
    <source>
        <dbReference type="Pfam" id="PF26335"/>
    </source>
</evidence>
<feature type="domain" description="Beta-lactamase-like ARB-00930-like C-terminal" evidence="3">
    <location>
        <begin position="451"/>
        <end position="597"/>
    </location>
</feature>
<keyword evidence="5" id="KW-1185">Reference proteome</keyword>
<dbReference type="Gene3D" id="3.40.710.10">
    <property type="entry name" value="DD-peptidase/beta-lactamase superfamily"/>
    <property type="match status" value="1"/>
</dbReference>
<dbReference type="Pfam" id="PF26335">
    <property type="entry name" value="ARB_00930_C"/>
    <property type="match status" value="1"/>
</dbReference>
<protein>
    <submittedName>
        <fullName evidence="4">Beta-lactamase/transpeptidase-like protein</fullName>
    </submittedName>
</protein>
<dbReference type="RefSeq" id="XP_070881065.1">
    <property type="nucleotide sequence ID" value="XM_071027176.1"/>
</dbReference>